<feature type="compositionally biased region" description="Polar residues" evidence="1">
    <location>
        <begin position="11"/>
        <end position="28"/>
    </location>
</feature>
<gene>
    <name evidence="2" type="ORF">CLAFUR5_09212</name>
</gene>
<feature type="region of interest" description="Disordered" evidence="1">
    <location>
        <begin position="7"/>
        <end position="31"/>
    </location>
</feature>
<proteinExistence type="predicted"/>
<dbReference type="AlphaFoldDB" id="A0A9Q8PH93"/>
<keyword evidence="3" id="KW-1185">Reference proteome</keyword>
<reference evidence="2" key="2">
    <citation type="journal article" date="2022" name="Microb. Genom.">
        <title>A chromosome-scale genome assembly of the tomato pathogen Cladosporium fulvum reveals a compartmentalized genome architecture and the presence of a dispensable chromosome.</title>
        <authorList>
            <person name="Zaccaron A.Z."/>
            <person name="Chen L.H."/>
            <person name="Samaras A."/>
            <person name="Stergiopoulos I."/>
        </authorList>
    </citation>
    <scope>NUCLEOTIDE SEQUENCE</scope>
    <source>
        <strain evidence="2">Race5_Kim</strain>
    </source>
</reference>
<sequence>MWKLAKWARQDPTQGPSFSIPALQSPSGPVSDPEAKARLLAITAVLRKLPAKKAPGPDGIPNELLKKCRDQLAPAVTAIFNACLQTGYYPIAFKQSTTVVLRKPQKEDYTQVKSYRPIALLNTLGKALEKLVATRLSEAAEEHSLLPDT</sequence>
<dbReference type="PANTHER" id="PTHR33481">
    <property type="entry name" value="REVERSE TRANSCRIPTASE"/>
    <property type="match status" value="1"/>
</dbReference>
<organism evidence="2 3">
    <name type="scientific">Passalora fulva</name>
    <name type="common">Tomato leaf mold</name>
    <name type="synonym">Cladosporium fulvum</name>
    <dbReference type="NCBI Taxonomy" id="5499"/>
    <lineage>
        <taxon>Eukaryota</taxon>
        <taxon>Fungi</taxon>
        <taxon>Dikarya</taxon>
        <taxon>Ascomycota</taxon>
        <taxon>Pezizomycotina</taxon>
        <taxon>Dothideomycetes</taxon>
        <taxon>Dothideomycetidae</taxon>
        <taxon>Mycosphaerellales</taxon>
        <taxon>Mycosphaerellaceae</taxon>
        <taxon>Fulvia</taxon>
    </lineage>
</organism>
<dbReference type="EMBL" id="CP090171">
    <property type="protein sequence ID" value="UJO22428.1"/>
    <property type="molecule type" value="Genomic_DNA"/>
</dbReference>
<protein>
    <submittedName>
        <fullName evidence="2">LINE-1 retrotransposable element ORF2 protein</fullName>
    </submittedName>
</protein>
<dbReference type="OrthoDB" id="3935025at2759"/>
<evidence type="ECO:0000313" key="2">
    <source>
        <dbReference type="EMBL" id="UJO22428.1"/>
    </source>
</evidence>
<evidence type="ECO:0000313" key="3">
    <source>
        <dbReference type="Proteomes" id="UP000756132"/>
    </source>
</evidence>
<accession>A0A9Q8PH93</accession>
<name>A0A9Q8PH93_PASFU</name>
<reference evidence="2" key="1">
    <citation type="submission" date="2021-12" db="EMBL/GenBank/DDBJ databases">
        <authorList>
            <person name="Zaccaron A."/>
            <person name="Stergiopoulos I."/>
        </authorList>
    </citation>
    <scope>NUCLEOTIDE SEQUENCE</scope>
    <source>
        <strain evidence="2">Race5_Kim</strain>
    </source>
</reference>
<evidence type="ECO:0000256" key="1">
    <source>
        <dbReference type="SAM" id="MobiDB-lite"/>
    </source>
</evidence>
<dbReference type="PANTHER" id="PTHR33481:SF1">
    <property type="entry name" value="ENDONUCLEASE_EXONUCLEASE_PHOSPHATASE DOMAIN-CONTAINING PROTEIN-RELATED"/>
    <property type="match status" value="1"/>
</dbReference>
<dbReference type="Proteomes" id="UP000756132">
    <property type="component" value="Chromosome 9"/>
</dbReference>